<evidence type="ECO:0000256" key="7">
    <source>
        <dbReference type="SAM" id="Phobius"/>
    </source>
</evidence>
<dbReference type="Proteomes" id="UP000183567">
    <property type="component" value="Unassembled WGS sequence"/>
</dbReference>
<proteinExistence type="predicted"/>
<dbReference type="GO" id="GO:0022857">
    <property type="term" value="F:transmembrane transporter activity"/>
    <property type="evidence" value="ECO:0007669"/>
    <property type="project" value="InterPro"/>
</dbReference>
<evidence type="ECO:0000256" key="6">
    <source>
        <dbReference type="SAM" id="MobiDB-lite"/>
    </source>
</evidence>
<dbReference type="Pfam" id="PF13520">
    <property type="entry name" value="AA_permease_2"/>
    <property type="match status" value="2"/>
</dbReference>
<accession>A0A1J8QH72</accession>
<reference evidence="8 9" key="1">
    <citation type="submission" date="2016-03" db="EMBL/GenBank/DDBJ databases">
        <title>Comparative genomics of the ectomycorrhizal sister species Rhizopogon vinicolor and Rhizopogon vesiculosus (Basidiomycota: Boletales) reveals a divergence of the mating type B locus.</title>
        <authorList>
            <person name="Mujic A.B."/>
            <person name="Kuo A."/>
            <person name="Tritt A."/>
            <person name="Lipzen A."/>
            <person name="Chen C."/>
            <person name="Johnson J."/>
            <person name="Sharma A."/>
            <person name="Barry K."/>
            <person name="Grigoriev I.V."/>
            <person name="Spatafora J.W."/>
        </authorList>
    </citation>
    <scope>NUCLEOTIDE SEQUENCE [LARGE SCALE GENOMIC DNA]</scope>
    <source>
        <strain evidence="8 9">AM-OR11-056</strain>
    </source>
</reference>
<dbReference type="InterPro" id="IPR004840">
    <property type="entry name" value="Amino_acid_permease_CS"/>
</dbReference>
<evidence type="ECO:0000313" key="9">
    <source>
        <dbReference type="Proteomes" id="UP000183567"/>
    </source>
</evidence>
<dbReference type="PANTHER" id="PTHR45649:SF6">
    <property type="entry name" value="GABA-SPECIFIC PERMEASE"/>
    <property type="match status" value="1"/>
</dbReference>
<dbReference type="GO" id="GO:0016020">
    <property type="term" value="C:membrane"/>
    <property type="evidence" value="ECO:0007669"/>
    <property type="project" value="UniProtKB-SubCell"/>
</dbReference>
<evidence type="ECO:0000256" key="2">
    <source>
        <dbReference type="ARBA" id="ARBA00022448"/>
    </source>
</evidence>
<feature type="transmembrane region" description="Helical" evidence="7">
    <location>
        <begin position="450"/>
        <end position="469"/>
    </location>
</feature>
<dbReference type="STRING" id="180088.A0A1J8QH72"/>
<dbReference type="InterPro" id="IPR002293">
    <property type="entry name" value="AA/rel_permease1"/>
</dbReference>
<protein>
    <recommendedName>
        <fullName evidence="10">Amino acid permease/ SLC12A domain-containing protein</fullName>
    </recommendedName>
</protein>
<feature type="transmembrane region" description="Helical" evidence="7">
    <location>
        <begin position="66"/>
        <end position="87"/>
    </location>
</feature>
<comment type="caution">
    <text evidence="8">The sequence shown here is derived from an EMBL/GenBank/DDBJ whole genome shotgun (WGS) entry which is preliminary data.</text>
</comment>
<comment type="subcellular location">
    <subcellularLocation>
        <location evidence="1">Membrane</location>
        <topology evidence="1">Multi-pass membrane protein</topology>
    </subcellularLocation>
</comment>
<keyword evidence="4 7" id="KW-1133">Transmembrane helix</keyword>
<feature type="compositionally biased region" description="Basic and acidic residues" evidence="6">
    <location>
        <begin position="530"/>
        <end position="539"/>
    </location>
</feature>
<evidence type="ECO:0000256" key="3">
    <source>
        <dbReference type="ARBA" id="ARBA00022692"/>
    </source>
</evidence>
<organism evidence="8 9">
    <name type="scientific">Rhizopogon vesiculosus</name>
    <dbReference type="NCBI Taxonomy" id="180088"/>
    <lineage>
        <taxon>Eukaryota</taxon>
        <taxon>Fungi</taxon>
        <taxon>Dikarya</taxon>
        <taxon>Basidiomycota</taxon>
        <taxon>Agaricomycotina</taxon>
        <taxon>Agaricomycetes</taxon>
        <taxon>Agaricomycetidae</taxon>
        <taxon>Boletales</taxon>
        <taxon>Suillineae</taxon>
        <taxon>Rhizopogonaceae</taxon>
        <taxon>Rhizopogon</taxon>
    </lineage>
</organism>
<sequence length="548" mass="59363">MASRATSELHLQQSVDEAILAKLGYKQELRREFTPLETFGVAFTFVGVVPSIASVLFYAVPNGGPVAMVWGWTFACFFIICIGLAMAELASAAPTSGGLYYWTHSLASPRCRNFLAWIVGYANTIQFITGVASGEWACAIQITAAASIASNKAYATTNKELYVGIVACHPREPGYQNFGKAANILHLPEYVPLPHNHHCASGGDTIRIPKHCELCTGGIYKLYASSASYDRSSQQVVVNGWSSGLAFVLSLMTPLYTIGGFDCSVHMSEEVSNAAVAVPWAIINSIVVSAILGWGINVSLAFCMGTDISGIVNSPTGQPMAQILYNSLGQKGALAVWCILITTQYIIVSNCLLVGSRQSFAFARDGALPFSRYLYRINRYTHTPVNTVWFDAVLILAIGLLAFVGTQAINAVFTIAVTASYISYITPITARFVFKNNFKPGPFNLGRLSFPVAVISVSWMIFMSVIFLFPTTPQTTAQEMNYTVVVLGGFMSLATFWYYCPVYGGVHWFNGPVSNIAPVMRGGEGEEDSVSEKTDKRDTVLSVSATDV</sequence>
<evidence type="ECO:0000313" key="8">
    <source>
        <dbReference type="EMBL" id="OJA12720.1"/>
    </source>
</evidence>
<evidence type="ECO:0008006" key="10">
    <source>
        <dbReference type="Google" id="ProtNLM"/>
    </source>
</evidence>
<dbReference type="PROSITE" id="PS00218">
    <property type="entry name" value="AMINO_ACID_PERMEASE_1"/>
    <property type="match status" value="1"/>
</dbReference>
<keyword evidence="3 7" id="KW-0812">Transmembrane</keyword>
<feature type="transmembrane region" description="Helical" evidence="7">
    <location>
        <begin position="411"/>
        <end position="430"/>
    </location>
</feature>
<feature type="transmembrane region" description="Helical" evidence="7">
    <location>
        <begin position="277"/>
        <end position="296"/>
    </location>
</feature>
<feature type="region of interest" description="Disordered" evidence="6">
    <location>
        <begin position="524"/>
        <end position="548"/>
    </location>
</feature>
<dbReference type="GO" id="GO:0006865">
    <property type="term" value="P:amino acid transport"/>
    <property type="evidence" value="ECO:0007669"/>
    <property type="project" value="InterPro"/>
</dbReference>
<keyword evidence="9" id="KW-1185">Reference proteome</keyword>
<feature type="transmembrane region" description="Helical" evidence="7">
    <location>
        <begin position="236"/>
        <end position="257"/>
    </location>
</feature>
<evidence type="ECO:0000256" key="4">
    <source>
        <dbReference type="ARBA" id="ARBA00022989"/>
    </source>
</evidence>
<feature type="transmembrane region" description="Helical" evidence="7">
    <location>
        <begin position="387"/>
        <end position="404"/>
    </location>
</feature>
<feature type="transmembrane region" description="Helical" evidence="7">
    <location>
        <begin position="39"/>
        <end position="60"/>
    </location>
</feature>
<dbReference type="Gene3D" id="1.20.1740.10">
    <property type="entry name" value="Amino acid/polyamine transporter I"/>
    <property type="match status" value="2"/>
</dbReference>
<keyword evidence="5 7" id="KW-0472">Membrane</keyword>
<keyword evidence="2" id="KW-0813">Transport</keyword>
<name>A0A1J8QH72_9AGAM</name>
<dbReference type="PIRSF" id="PIRSF006060">
    <property type="entry name" value="AA_transporter"/>
    <property type="match status" value="1"/>
</dbReference>
<feature type="transmembrane region" description="Helical" evidence="7">
    <location>
        <begin position="334"/>
        <end position="355"/>
    </location>
</feature>
<feature type="transmembrane region" description="Helical" evidence="7">
    <location>
        <begin position="481"/>
        <end position="499"/>
    </location>
</feature>
<dbReference type="EMBL" id="LVVM01004530">
    <property type="protein sequence ID" value="OJA12720.1"/>
    <property type="molecule type" value="Genomic_DNA"/>
</dbReference>
<dbReference type="OrthoDB" id="4476201at2759"/>
<dbReference type="AlphaFoldDB" id="A0A1J8QH72"/>
<gene>
    <name evidence="8" type="ORF">AZE42_02887</name>
</gene>
<evidence type="ECO:0000256" key="1">
    <source>
        <dbReference type="ARBA" id="ARBA00004141"/>
    </source>
</evidence>
<dbReference type="PANTHER" id="PTHR45649">
    <property type="entry name" value="AMINO-ACID PERMEASE BAT1"/>
    <property type="match status" value="1"/>
</dbReference>
<evidence type="ECO:0000256" key="5">
    <source>
        <dbReference type="ARBA" id="ARBA00023136"/>
    </source>
</evidence>